<name>A0A5J4V4B9_9EUKA</name>
<gene>
    <name evidence="3" type="ORF">EZS28_027220</name>
</gene>
<organism evidence="3 4">
    <name type="scientific">Streblomastix strix</name>
    <dbReference type="NCBI Taxonomy" id="222440"/>
    <lineage>
        <taxon>Eukaryota</taxon>
        <taxon>Metamonada</taxon>
        <taxon>Preaxostyla</taxon>
        <taxon>Oxymonadida</taxon>
        <taxon>Streblomastigidae</taxon>
        <taxon>Streblomastix</taxon>
    </lineage>
</organism>
<dbReference type="GO" id="GO:0003677">
    <property type="term" value="F:DNA binding"/>
    <property type="evidence" value="ECO:0007669"/>
    <property type="project" value="InterPro"/>
</dbReference>
<dbReference type="GO" id="GO:0015074">
    <property type="term" value="P:DNA integration"/>
    <property type="evidence" value="ECO:0007669"/>
    <property type="project" value="InterPro"/>
</dbReference>
<feature type="domain" description="Tyr recombinase" evidence="2">
    <location>
        <begin position="124"/>
        <end position="282"/>
    </location>
</feature>
<dbReference type="GO" id="GO:0006310">
    <property type="term" value="P:DNA recombination"/>
    <property type="evidence" value="ECO:0007669"/>
    <property type="project" value="UniProtKB-KW"/>
</dbReference>
<evidence type="ECO:0000313" key="3">
    <source>
        <dbReference type="EMBL" id="KAA6377252.1"/>
    </source>
</evidence>
<keyword evidence="1" id="KW-0233">DNA recombination</keyword>
<evidence type="ECO:0000256" key="1">
    <source>
        <dbReference type="ARBA" id="ARBA00023172"/>
    </source>
</evidence>
<dbReference type="AlphaFoldDB" id="A0A5J4V4B9"/>
<dbReference type="InterPro" id="IPR011010">
    <property type="entry name" value="DNA_brk_join_enz"/>
</dbReference>
<dbReference type="SUPFAM" id="SSF56349">
    <property type="entry name" value="DNA breaking-rejoining enzymes"/>
    <property type="match status" value="1"/>
</dbReference>
<reference evidence="3 4" key="1">
    <citation type="submission" date="2019-03" db="EMBL/GenBank/DDBJ databases">
        <title>Single cell metagenomics reveals metabolic interactions within the superorganism composed of flagellate Streblomastix strix and complex community of Bacteroidetes bacteria on its surface.</title>
        <authorList>
            <person name="Treitli S.C."/>
            <person name="Kolisko M."/>
            <person name="Husnik F."/>
            <person name="Keeling P."/>
            <person name="Hampl V."/>
        </authorList>
    </citation>
    <scope>NUCLEOTIDE SEQUENCE [LARGE SCALE GENOMIC DNA]</scope>
    <source>
        <strain evidence="3">ST1C</strain>
    </source>
</reference>
<dbReference type="Proteomes" id="UP000324800">
    <property type="component" value="Unassembled WGS sequence"/>
</dbReference>
<protein>
    <recommendedName>
        <fullName evidence="2">Tyr recombinase domain-containing protein</fullName>
    </recommendedName>
</protein>
<comment type="caution">
    <text evidence="3">The sequence shown here is derived from an EMBL/GenBank/DDBJ whole genome shotgun (WGS) entry which is preliminary data.</text>
</comment>
<accession>A0A5J4V4B9</accession>
<proteinExistence type="predicted"/>
<dbReference type="Gene3D" id="1.10.443.10">
    <property type="entry name" value="Intergrase catalytic core"/>
    <property type="match status" value="1"/>
</dbReference>
<evidence type="ECO:0000259" key="2">
    <source>
        <dbReference type="Pfam" id="PF00589"/>
    </source>
</evidence>
<dbReference type="EMBL" id="SNRW01009947">
    <property type="protein sequence ID" value="KAA6377252.1"/>
    <property type="molecule type" value="Genomic_DNA"/>
</dbReference>
<dbReference type="Pfam" id="PF00589">
    <property type="entry name" value="Phage_integrase"/>
    <property type="match status" value="1"/>
</dbReference>
<evidence type="ECO:0000313" key="4">
    <source>
        <dbReference type="Proteomes" id="UP000324800"/>
    </source>
</evidence>
<dbReference type="InterPro" id="IPR013762">
    <property type="entry name" value="Integrase-like_cat_sf"/>
</dbReference>
<dbReference type="InterPro" id="IPR002104">
    <property type="entry name" value="Integrase_catalytic"/>
</dbReference>
<sequence length="298" mass="34321">MSAETWRKRRAGVHLLKEYMDEKDLSLDDIKEAGPDVTMVNMLTWRNEKGGARCLADMQKIRTHVGVALGMFHNSQDVAKSGIVVAAVKELELAQRSQAKYNRTWILDLLQMHVDKYGWKEGKQTMSYGMALLVVFTAAQMTELTNMKRKDILIDEEKILLQTKIKKGRKMREYTIELKRQDTEYCQVGALEKWIEDGNCWKGEESVIQIILEKQKVLSAQLCGQVLRNVLDEIGFEKQNGGVIIRHTMMRKLKREGATQEEVNTFIRHEPGSNVVDNYYNKPFGRDLSTLLLLKQKV</sequence>